<dbReference type="Proteomes" id="UP000463975">
    <property type="component" value="Chromosome"/>
</dbReference>
<evidence type="ECO:0008006" key="3">
    <source>
        <dbReference type="Google" id="ProtNLM"/>
    </source>
</evidence>
<dbReference type="RefSeq" id="WP_160618595.1">
    <property type="nucleotide sequence ID" value="NZ_CP047652.1"/>
</dbReference>
<accession>A0A6P1NDC9</accession>
<organism evidence="1 2">
    <name type="scientific">Aristophania vespae</name>
    <dbReference type="NCBI Taxonomy" id="2697033"/>
    <lineage>
        <taxon>Bacteria</taxon>
        <taxon>Pseudomonadati</taxon>
        <taxon>Pseudomonadota</taxon>
        <taxon>Alphaproteobacteria</taxon>
        <taxon>Acetobacterales</taxon>
        <taxon>Acetobacteraceae</taxon>
        <taxon>Aristophania</taxon>
    </lineage>
</organism>
<sequence length="208" mass="23961">MKKTLIAPAYAYQQFTDDSNIVAFFDAFNQMATETLTWLAEHPFPLYIGSYLTGGFLDYCAYCLYGQFRYKISYVQLQQYGGALNDQDINRIAIDEIIVQKNYLGTTINDDLFKRILTWNLYKGDGLSFTIPWLKRRIMRFLTGNEGQVWRFNSCQNVDVKVKGRIVAITITPGDWDSSLISVLDRIINNGILNIPPIYNYAISERQS</sequence>
<keyword evidence="2" id="KW-1185">Reference proteome</keyword>
<dbReference type="EMBL" id="CP047652">
    <property type="protein sequence ID" value="QHI95518.1"/>
    <property type="molecule type" value="Genomic_DNA"/>
</dbReference>
<protein>
    <recommendedName>
        <fullName evidence="3">DUF2612 domain-containing protein</fullName>
    </recommendedName>
</protein>
<dbReference type="AlphaFoldDB" id="A0A6P1NDC9"/>
<proteinExistence type="predicted"/>
<reference evidence="1 2" key="1">
    <citation type="submission" date="2020-01" db="EMBL/GenBank/DDBJ databases">
        <title>Genome sequencing of strain KACC 21507.</title>
        <authorList>
            <person name="Heo J."/>
            <person name="Kim S.-J."/>
            <person name="Kim J.-S."/>
            <person name="Hong S.-B."/>
            <person name="Kwon S.-W."/>
        </authorList>
    </citation>
    <scope>NUCLEOTIDE SEQUENCE [LARGE SCALE GENOMIC DNA]</scope>
    <source>
        <strain evidence="1 2">KACC 21507</strain>
    </source>
</reference>
<dbReference type="KEGG" id="bomb:GT348_03865"/>
<gene>
    <name evidence="1" type="ORF">GT348_03865</name>
</gene>
<evidence type="ECO:0000313" key="1">
    <source>
        <dbReference type="EMBL" id="QHI95518.1"/>
    </source>
</evidence>
<name>A0A6P1NDC9_9PROT</name>
<evidence type="ECO:0000313" key="2">
    <source>
        <dbReference type="Proteomes" id="UP000463975"/>
    </source>
</evidence>